<keyword evidence="4" id="KW-1185">Reference proteome</keyword>
<proteinExistence type="predicted"/>
<evidence type="ECO:0000256" key="1">
    <source>
        <dbReference type="SAM" id="MobiDB-lite"/>
    </source>
</evidence>
<accession>A0ABR0SUX4</accession>
<feature type="transmembrane region" description="Helical" evidence="2">
    <location>
        <begin position="34"/>
        <end position="54"/>
    </location>
</feature>
<name>A0ABR0SUX4_9HYPO</name>
<dbReference type="EMBL" id="JAVFKD010000004">
    <property type="protein sequence ID" value="KAK5995550.1"/>
    <property type="molecule type" value="Genomic_DNA"/>
</dbReference>
<gene>
    <name evidence="3" type="ORF">PT974_03961</name>
</gene>
<feature type="transmembrane region" description="Helical" evidence="2">
    <location>
        <begin position="95"/>
        <end position="116"/>
    </location>
</feature>
<dbReference type="Proteomes" id="UP001338125">
    <property type="component" value="Unassembled WGS sequence"/>
</dbReference>
<feature type="transmembrane region" description="Helical" evidence="2">
    <location>
        <begin position="66"/>
        <end position="89"/>
    </location>
</feature>
<keyword evidence="2" id="KW-0812">Transmembrane</keyword>
<evidence type="ECO:0000313" key="4">
    <source>
        <dbReference type="Proteomes" id="UP001338125"/>
    </source>
</evidence>
<comment type="caution">
    <text evidence="3">The sequence shown here is derived from an EMBL/GenBank/DDBJ whole genome shotgun (WGS) entry which is preliminary data.</text>
</comment>
<sequence>MGSVTEFFSSQIGGESVINYAYTDFPWRLLAKDVYYFFVYSWALPWVLWPLWPYGSGALDELYPEFRNLFCIVVHIVLVFLQLGFLLAVPLILFLPAWISITGISGFLVMNWLLCFSLNGRQLTYRSEEKYAKERPEHAHEQWVFLNGVSVGEHWMKMNLNRLALTFGRPVLGIHNKTAGIIFDVIECLIQRNLGYATTDVRICYRLLKDILYDPSKSKVVFILHSQGGIEGSMVLDWLLQEMPQDLLSKLEVYTFGNAANHFNNPHRHIFSQGLSFTKPLEAVNSFVAETSFESPASSPVEEKKKQLKTPPPLQTQTSSMSSSRTFSVAKDRAIGHIEHYAHSTDFVAIWGILHFATNRMASPQLPRFLGRLFNRSNGRGGHLLTQHYLDGMFPLKRDPTTGKFTGADEDNAFMEEIIKFGEEGTAMDNAREAFDISYGGTRGFGTGLVTTPVEVYDKFNPRKKARKGVKVKELSRLWLYRNGFSPPTPSPMMVTELVGVVRNATL</sequence>
<protein>
    <submittedName>
        <fullName evidence="3">Uncharacterized protein</fullName>
    </submittedName>
</protein>
<evidence type="ECO:0000256" key="2">
    <source>
        <dbReference type="SAM" id="Phobius"/>
    </source>
</evidence>
<evidence type="ECO:0000313" key="3">
    <source>
        <dbReference type="EMBL" id="KAK5995550.1"/>
    </source>
</evidence>
<dbReference type="PANTHER" id="PTHR42044:SF1">
    <property type="entry name" value="DUF676 DOMAIN-CONTAINING PROTEIN"/>
    <property type="match status" value="1"/>
</dbReference>
<feature type="region of interest" description="Disordered" evidence="1">
    <location>
        <begin position="298"/>
        <end position="325"/>
    </location>
</feature>
<keyword evidence="2" id="KW-1133">Transmembrane helix</keyword>
<dbReference type="PANTHER" id="PTHR42044">
    <property type="entry name" value="DUF676 DOMAIN-CONTAINING PROTEIN-RELATED"/>
    <property type="match status" value="1"/>
</dbReference>
<organism evidence="3 4">
    <name type="scientific">Cladobotryum mycophilum</name>
    <dbReference type="NCBI Taxonomy" id="491253"/>
    <lineage>
        <taxon>Eukaryota</taxon>
        <taxon>Fungi</taxon>
        <taxon>Dikarya</taxon>
        <taxon>Ascomycota</taxon>
        <taxon>Pezizomycotina</taxon>
        <taxon>Sordariomycetes</taxon>
        <taxon>Hypocreomycetidae</taxon>
        <taxon>Hypocreales</taxon>
        <taxon>Hypocreaceae</taxon>
        <taxon>Cladobotryum</taxon>
    </lineage>
</organism>
<reference evidence="3 4" key="1">
    <citation type="submission" date="2024-01" db="EMBL/GenBank/DDBJ databases">
        <title>Complete genome of Cladobotryum mycophilum ATHUM6906.</title>
        <authorList>
            <person name="Christinaki A.C."/>
            <person name="Myridakis A.I."/>
            <person name="Kouvelis V.N."/>
        </authorList>
    </citation>
    <scope>NUCLEOTIDE SEQUENCE [LARGE SCALE GENOMIC DNA]</scope>
    <source>
        <strain evidence="3 4">ATHUM6906</strain>
    </source>
</reference>
<keyword evidence="2" id="KW-0472">Membrane</keyword>